<accession>A0A4C1ZAD3</accession>
<proteinExistence type="predicted"/>
<name>A0A4C1ZAD3_EUMVA</name>
<feature type="region of interest" description="Disordered" evidence="1">
    <location>
        <begin position="1"/>
        <end position="82"/>
    </location>
</feature>
<feature type="compositionally biased region" description="Basic residues" evidence="1">
    <location>
        <begin position="46"/>
        <end position="59"/>
    </location>
</feature>
<protein>
    <submittedName>
        <fullName evidence="2">Uncharacterized protein</fullName>
    </submittedName>
</protein>
<dbReference type="AlphaFoldDB" id="A0A4C1ZAD3"/>
<feature type="compositionally biased region" description="Polar residues" evidence="1">
    <location>
        <begin position="20"/>
        <end position="33"/>
    </location>
</feature>
<evidence type="ECO:0000256" key="1">
    <source>
        <dbReference type="SAM" id="MobiDB-lite"/>
    </source>
</evidence>
<organism evidence="2 3">
    <name type="scientific">Eumeta variegata</name>
    <name type="common">Bagworm moth</name>
    <name type="synonym">Eumeta japonica</name>
    <dbReference type="NCBI Taxonomy" id="151549"/>
    <lineage>
        <taxon>Eukaryota</taxon>
        <taxon>Metazoa</taxon>
        <taxon>Ecdysozoa</taxon>
        <taxon>Arthropoda</taxon>
        <taxon>Hexapoda</taxon>
        <taxon>Insecta</taxon>
        <taxon>Pterygota</taxon>
        <taxon>Neoptera</taxon>
        <taxon>Endopterygota</taxon>
        <taxon>Lepidoptera</taxon>
        <taxon>Glossata</taxon>
        <taxon>Ditrysia</taxon>
        <taxon>Tineoidea</taxon>
        <taxon>Psychidae</taxon>
        <taxon>Oiketicinae</taxon>
        <taxon>Eumeta</taxon>
    </lineage>
</organism>
<dbReference type="Proteomes" id="UP000299102">
    <property type="component" value="Unassembled WGS sequence"/>
</dbReference>
<comment type="caution">
    <text evidence="2">The sequence shown here is derived from an EMBL/GenBank/DDBJ whole genome shotgun (WGS) entry which is preliminary data.</text>
</comment>
<dbReference type="EMBL" id="BGZK01001646">
    <property type="protein sequence ID" value="GBP83879.1"/>
    <property type="molecule type" value="Genomic_DNA"/>
</dbReference>
<evidence type="ECO:0000313" key="2">
    <source>
        <dbReference type="EMBL" id="GBP83879.1"/>
    </source>
</evidence>
<keyword evidence="3" id="KW-1185">Reference proteome</keyword>
<sequence length="146" mass="16179">MGRFKGRRDGPSLLKFAKQANGSRSDKAINNCSGAPARASPERPRSGIKQRRGRERRAARNGAEVSPAALEPRNKTTGSQQIITNSRELIKSAASKQWSELLAIYPRFILRTPTAPRPRIARAARPPAANSGLYWKKLAQKQEYTN</sequence>
<evidence type="ECO:0000313" key="3">
    <source>
        <dbReference type="Proteomes" id="UP000299102"/>
    </source>
</evidence>
<reference evidence="2 3" key="1">
    <citation type="journal article" date="2019" name="Commun. Biol.">
        <title>The bagworm genome reveals a unique fibroin gene that provides high tensile strength.</title>
        <authorList>
            <person name="Kono N."/>
            <person name="Nakamura H."/>
            <person name="Ohtoshi R."/>
            <person name="Tomita M."/>
            <person name="Numata K."/>
            <person name="Arakawa K."/>
        </authorList>
    </citation>
    <scope>NUCLEOTIDE SEQUENCE [LARGE SCALE GENOMIC DNA]</scope>
</reference>
<gene>
    <name evidence="2" type="ORF">EVAR_58500_1</name>
</gene>